<proteinExistence type="predicted"/>
<gene>
    <name evidence="2" type="ORF">K0O23_03055</name>
</gene>
<evidence type="ECO:0000313" key="2">
    <source>
        <dbReference type="EMBL" id="MBW7466031.1"/>
    </source>
</evidence>
<dbReference type="EMBL" id="JAHYXK010000002">
    <property type="protein sequence ID" value="MBW7466031.1"/>
    <property type="molecule type" value="Genomic_DNA"/>
</dbReference>
<organism evidence="2 3">
    <name type="scientific">Pontibacter aydingkolensis</name>
    <dbReference type="NCBI Taxonomy" id="1911536"/>
    <lineage>
        <taxon>Bacteria</taxon>
        <taxon>Pseudomonadati</taxon>
        <taxon>Bacteroidota</taxon>
        <taxon>Cytophagia</taxon>
        <taxon>Cytophagales</taxon>
        <taxon>Hymenobacteraceae</taxon>
        <taxon>Pontibacter</taxon>
    </lineage>
</organism>
<dbReference type="InterPro" id="IPR025665">
    <property type="entry name" value="Beta-barrel_OMP_2"/>
</dbReference>
<reference evidence="2 3" key="1">
    <citation type="journal article" date="2016" name="Int. J. Syst. Evol. Microbiol.">
        <title>Pontibacter aydingkolensis sp. nov., isolated from soil of a salt lake.</title>
        <authorList>
            <person name="Osman G."/>
            <person name="Zhang T."/>
            <person name="Lou K."/>
            <person name="Gao Y."/>
            <person name="Chang W."/>
            <person name="Lin Q."/>
            <person name="Yang H.M."/>
            <person name="Huo X.D."/>
            <person name="Wang N."/>
        </authorList>
    </citation>
    <scope>NUCLEOTIDE SEQUENCE [LARGE SCALE GENOMIC DNA]</scope>
    <source>
        <strain evidence="2 3">KACC 19255</strain>
    </source>
</reference>
<protein>
    <submittedName>
        <fullName evidence="2">PorT family protein</fullName>
    </submittedName>
</protein>
<feature type="domain" description="Outer membrane protein beta-barrel" evidence="1">
    <location>
        <begin position="210"/>
        <end position="386"/>
    </location>
</feature>
<dbReference type="Pfam" id="PF13568">
    <property type="entry name" value="OMP_b-brl_2"/>
    <property type="match status" value="1"/>
</dbReference>
<dbReference type="InterPro" id="IPR011250">
    <property type="entry name" value="OMP/PagP_B-barrel"/>
</dbReference>
<comment type="caution">
    <text evidence="2">The sequence shown here is derived from an EMBL/GenBank/DDBJ whole genome shotgun (WGS) entry which is preliminary data.</text>
</comment>
<dbReference type="Gene3D" id="2.40.160.20">
    <property type="match status" value="1"/>
</dbReference>
<dbReference type="RefSeq" id="WP_219875923.1">
    <property type="nucleotide sequence ID" value="NZ_JAHYXK010000002.1"/>
</dbReference>
<keyword evidence="3" id="KW-1185">Reference proteome</keyword>
<evidence type="ECO:0000259" key="1">
    <source>
        <dbReference type="Pfam" id="PF13568"/>
    </source>
</evidence>
<name>A0ABS7CQB5_9BACT</name>
<dbReference type="SUPFAM" id="SSF56925">
    <property type="entry name" value="OMPA-like"/>
    <property type="match status" value="1"/>
</dbReference>
<dbReference type="Proteomes" id="UP000813018">
    <property type="component" value="Unassembled WGS sequence"/>
</dbReference>
<accession>A0ABS7CQB5</accession>
<sequence length="413" mass="46119">MRQLYSFLVILLFPLISFAQSNFKPGFVVLSSGERVDGLLDYRGEVKRGREVAFKRNNESSTVIYTPDALQKYGFDQGQLYITKQVPGSESVAKFFFLEALALGKANLYFLRETDVTERFFIETVEGKLVELKEETRQLKDSNGKTYNSVLKPYISVLTVALIGCDGMQSQIERTELKQSSLKKLVNNYNACVAPKEEGFAKEGDHKFKVSAGVLVGGSVQQLTISGEEEAIKYYGEFDPYTSITGGIAVDLNLREVNEKLSVYTGAFYSRLKTQAFNKAKTLNGSEGEFDVSFDAQFLSFPLMLRYTYPKGKLRPFVNLGASYTLLLSMDGVRHSVYNKDTSYERQYTGDAMEKYKKANFGLIGGAGILAPISKKMDFVTELRLSRRGGFSSALAVDTKIQEISLAVGIMFK</sequence>
<evidence type="ECO:0000313" key="3">
    <source>
        <dbReference type="Proteomes" id="UP000813018"/>
    </source>
</evidence>